<dbReference type="EMBL" id="CM017324">
    <property type="protein sequence ID" value="KAE8037183.1"/>
    <property type="molecule type" value="Genomic_DNA"/>
</dbReference>
<feature type="domain" description="F-box" evidence="1">
    <location>
        <begin position="21"/>
        <end position="53"/>
    </location>
</feature>
<accession>A0A660KLC6</accession>
<gene>
    <name evidence="3" type="ORF">FH972_009796</name>
</gene>
<dbReference type="Proteomes" id="UP000327013">
    <property type="component" value="Chromosome 4"/>
</dbReference>
<dbReference type="Gene3D" id="1.20.1280.50">
    <property type="match status" value="1"/>
</dbReference>
<dbReference type="AlphaFoldDB" id="A0A660KLC6"/>
<evidence type="ECO:0000313" key="4">
    <source>
        <dbReference type="Proteomes" id="UP000327013"/>
    </source>
</evidence>
<dbReference type="OrthoDB" id="1863935at2759"/>
<protein>
    <submittedName>
        <fullName evidence="3">Uncharacterized protein</fullName>
    </submittedName>
</protein>
<dbReference type="InterPro" id="IPR036047">
    <property type="entry name" value="F-box-like_dom_sf"/>
</dbReference>
<dbReference type="SUPFAM" id="SSF81383">
    <property type="entry name" value="F-box domain"/>
    <property type="match status" value="1"/>
</dbReference>
<keyword evidence="4" id="KW-1185">Reference proteome</keyword>
<evidence type="ECO:0000259" key="2">
    <source>
        <dbReference type="Pfam" id="PF03478"/>
    </source>
</evidence>
<dbReference type="Pfam" id="PF03478">
    <property type="entry name" value="Beta-prop_KIB1-4"/>
    <property type="match status" value="1"/>
</dbReference>
<evidence type="ECO:0000259" key="1">
    <source>
        <dbReference type="Pfam" id="PF00646"/>
    </source>
</evidence>
<dbReference type="InterPro" id="IPR001810">
    <property type="entry name" value="F-box_dom"/>
</dbReference>
<reference evidence="3 4" key="1">
    <citation type="submission" date="2019-06" db="EMBL/GenBank/DDBJ databases">
        <title>A chromosomal-level reference genome of Carpinus fangiana (Coryloideae, Betulaceae).</title>
        <authorList>
            <person name="Yang X."/>
            <person name="Wang Z."/>
            <person name="Zhang L."/>
            <person name="Hao G."/>
            <person name="Liu J."/>
            <person name="Yang Y."/>
        </authorList>
    </citation>
    <scope>NUCLEOTIDE SEQUENCE [LARGE SCALE GENOMIC DNA]</scope>
    <source>
        <strain evidence="3">Cfa_2016G</strain>
        <tissue evidence="3">Leaf</tissue>
    </source>
</reference>
<dbReference type="Pfam" id="PF00646">
    <property type="entry name" value="F-box"/>
    <property type="match status" value="1"/>
</dbReference>
<evidence type="ECO:0000313" key="3">
    <source>
        <dbReference type="EMBL" id="KAE8037183.1"/>
    </source>
</evidence>
<proteinExistence type="predicted"/>
<dbReference type="PANTHER" id="PTHR33127">
    <property type="entry name" value="TRANSMEMBRANE PROTEIN"/>
    <property type="match status" value="1"/>
</dbReference>
<name>A0A660KLC6_9ROSI</name>
<feature type="domain" description="KIB1-4 beta-propeller" evidence="2">
    <location>
        <begin position="101"/>
        <end position="335"/>
    </location>
</feature>
<dbReference type="PANTHER" id="PTHR33127:SF5">
    <property type="entry name" value="TRANSMEMBRANE PROTEIN"/>
    <property type="match status" value="1"/>
</dbReference>
<organism evidence="3 4">
    <name type="scientific">Carpinus fangiana</name>
    <dbReference type="NCBI Taxonomy" id="176857"/>
    <lineage>
        <taxon>Eukaryota</taxon>
        <taxon>Viridiplantae</taxon>
        <taxon>Streptophyta</taxon>
        <taxon>Embryophyta</taxon>
        <taxon>Tracheophyta</taxon>
        <taxon>Spermatophyta</taxon>
        <taxon>Magnoliopsida</taxon>
        <taxon>eudicotyledons</taxon>
        <taxon>Gunneridae</taxon>
        <taxon>Pentapetalae</taxon>
        <taxon>rosids</taxon>
        <taxon>fabids</taxon>
        <taxon>Fagales</taxon>
        <taxon>Betulaceae</taxon>
        <taxon>Carpinus</taxon>
    </lineage>
</organism>
<sequence length="394" mass="45197">MAEKLAASSTKEETNDVDRPWSDLPYELLCLVSSHLLAGDFVTFRAICKSWRSSPSLIQRKVPLSIDSPHFLYPCLMSVDYHKCRFYHPTYLGDDLADISELLGARICFSKYGWLLLTRNDRSIFFFNPFTKVKVELPPICSRHKVLSMCFSSPPISSDCFVLVICMEDEFGIIKRGEKNWTFRDISVGRRFGASTCNPILYRGMCYCLENIEANVGVFDPNGDDPCHMTIYTLQSPLSSWVLEFSVHQNYLVESDDGKLFAVFVVDDHDTSIYVFEVNFSNLSERKGLKPRTMVWHRVTSLGNRMMYLSPGGSFLEPAIATGTSNKIYLPMIRDNKNVFYSFDTAMYHSFTGGYSSKNSYNVQELQTCCWIKSMPELTFNRNFEWCEIELEGQ</sequence>
<dbReference type="CDD" id="cd09917">
    <property type="entry name" value="F-box_SF"/>
    <property type="match status" value="1"/>
</dbReference>
<dbReference type="InterPro" id="IPR005174">
    <property type="entry name" value="KIB1-4_b-propeller"/>
</dbReference>